<dbReference type="AlphaFoldDB" id="A0A8B6XAD1"/>
<dbReference type="OrthoDB" id="9759948at2"/>
<feature type="compositionally biased region" description="Low complexity" evidence="1">
    <location>
        <begin position="8"/>
        <end position="20"/>
    </location>
</feature>
<dbReference type="InterPro" id="IPR057165">
    <property type="entry name" value="DUF7843"/>
</dbReference>
<accession>A0A8B6XAD1</accession>
<feature type="domain" description="DUF7843" evidence="4">
    <location>
        <begin position="57"/>
        <end position="131"/>
    </location>
</feature>
<dbReference type="Pfam" id="PF25222">
    <property type="entry name" value="DUF7840"/>
    <property type="match status" value="1"/>
</dbReference>
<feature type="domain" description="DUF7840" evidence="3">
    <location>
        <begin position="420"/>
        <end position="638"/>
    </location>
</feature>
<evidence type="ECO:0000259" key="3">
    <source>
        <dbReference type="Pfam" id="PF25222"/>
    </source>
</evidence>
<feature type="region of interest" description="Disordered" evidence="1">
    <location>
        <begin position="404"/>
        <end position="427"/>
    </location>
</feature>
<dbReference type="InterPro" id="IPR057162">
    <property type="entry name" value="DUF7840"/>
</dbReference>
<evidence type="ECO:0000256" key="1">
    <source>
        <dbReference type="SAM" id="MobiDB-lite"/>
    </source>
</evidence>
<keyword evidence="5" id="KW-1185">Reference proteome</keyword>
<feature type="region of interest" description="Disordered" evidence="1">
    <location>
        <begin position="1"/>
        <end position="21"/>
    </location>
</feature>
<proteinExistence type="predicted"/>
<dbReference type="Pfam" id="PF25225">
    <property type="entry name" value="DUF7843"/>
    <property type="match status" value="1"/>
</dbReference>
<dbReference type="Pfam" id="PF13387">
    <property type="entry name" value="Lnb_N"/>
    <property type="match status" value="1"/>
</dbReference>
<dbReference type="InterPro" id="IPR025178">
    <property type="entry name" value="Lnb_N"/>
</dbReference>
<protein>
    <submittedName>
        <fullName evidence="6">DUF4105 domain-containing protein</fullName>
    </submittedName>
</protein>
<name>A0A8B6XAD1_9BURK</name>
<organism evidence="5 6">
    <name type="scientific">Derxia gummosa DSM 723</name>
    <dbReference type="NCBI Taxonomy" id="1121388"/>
    <lineage>
        <taxon>Bacteria</taxon>
        <taxon>Pseudomonadati</taxon>
        <taxon>Pseudomonadota</taxon>
        <taxon>Betaproteobacteria</taxon>
        <taxon>Burkholderiales</taxon>
        <taxon>Alcaligenaceae</taxon>
        <taxon>Derxia</taxon>
    </lineage>
</organism>
<sequence length="639" mass="69743">MTLLTAQHARATGPAPAHAADVSAEGIPGTTIPAEPPRVAADDLAAELPARARALGLARDPRWLALLHINGGDTRSDVESRYFFLAADGESDPEAELDATLAAFLDPADRAPRDEPAQCIFGARFHWLDEQLHFDSRMPRLACERREAWMRMLAPDRAWVVFPAAYLNNPSSMFGHTLLRLDGREVRAGTPLLAYAVNFAANSTDTNGALFAVKGLFGGYSGQFSVLPYYEKIREYARLESRDLWEYPLDLDAAQKRMLLLHLWELRGAEFTYYFFTRNCSYELLTLLKVARPDLDWGDAFRWRAIPSDTLRVLGPLLAGPPAWRPALATTVGHQAAQLAPAERMAMLDLAAGRLAPGDLRAEPTARARALGLANDLIFYRANAGELPRDQAIARSQALLRARAEAPAPAGFTPPERPATSPDGGHATRRAVVETGWLGGRPGVGLRLRPAYHDLLDAPAGYGAGQQIGFLDLHLRTDIDGRDARWGIDLVDIVSVAPFDAVFQPISWRVRGAVERAEHGRRLASGIVEGGPGLTLGQPDRLAAYGFAMTRAEANADLDRNLGLAIGPVIGLLGQPLPGWLARVEAGWLRGLDSPDLHRLAVEQRWRLATDLALGLRLSSGDQAGRRLREAMLGLHAYF</sequence>
<evidence type="ECO:0000313" key="5">
    <source>
        <dbReference type="Proteomes" id="UP000675920"/>
    </source>
</evidence>
<feature type="domain" description="Lnb N-terminal periplasmic" evidence="2">
    <location>
        <begin position="147"/>
        <end position="314"/>
    </location>
</feature>
<evidence type="ECO:0000313" key="6">
    <source>
        <dbReference type="RefSeq" id="WP_051378976.1"/>
    </source>
</evidence>
<evidence type="ECO:0000259" key="2">
    <source>
        <dbReference type="Pfam" id="PF13387"/>
    </source>
</evidence>
<reference evidence="6" key="1">
    <citation type="submission" date="2025-08" db="UniProtKB">
        <authorList>
            <consortium name="RefSeq"/>
        </authorList>
    </citation>
    <scope>IDENTIFICATION</scope>
</reference>
<evidence type="ECO:0000259" key="4">
    <source>
        <dbReference type="Pfam" id="PF25225"/>
    </source>
</evidence>
<dbReference type="RefSeq" id="WP_051378976.1">
    <property type="nucleotide sequence ID" value="NZ_KI519499.1"/>
</dbReference>
<dbReference type="Proteomes" id="UP000675920">
    <property type="component" value="Unplaced"/>
</dbReference>